<dbReference type="GO" id="GO:0000978">
    <property type="term" value="F:RNA polymerase II cis-regulatory region sequence-specific DNA binding"/>
    <property type="evidence" value="ECO:0007669"/>
    <property type="project" value="TreeGrafter"/>
</dbReference>
<dbReference type="EMBL" id="LT853698">
    <property type="protein sequence ID" value="SMQ52321.1"/>
    <property type="molecule type" value="Genomic_DNA"/>
</dbReference>
<dbReference type="InterPro" id="IPR009057">
    <property type="entry name" value="Homeodomain-like_sf"/>
</dbReference>
<dbReference type="PANTHER" id="PTHR45614:SF25">
    <property type="entry name" value="MYB PROTEIN"/>
    <property type="match status" value="1"/>
</dbReference>
<organism evidence="3 4">
    <name type="scientific">Zymoseptoria tritici (strain ST99CH_3D7)</name>
    <dbReference type="NCBI Taxonomy" id="1276538"/>
    <lineage>
        <taxon>Eukaryota</taxon>
        <taxon>Fungi</taxon>
        <taxon>Dikarya</taxon>
        <taxon>Ascomycota</taxon>
        <taxon>Pezizomycotina</taxon>
        <taxon>Dothideomycetes</taxon>
        <taxon>Dothideomycetidae</taxon>
        <taxon>Mycosphaerellales</taxon>
        <taxon>Mycosphaerellaceae</taxon>
        <taxon>Zymoseptoria</taxon>
    </lineage>
</organism>
<gene>
    <name evidence="3" type="ORF">ZT3D7_G7474</name>
</gene>
<evidence type="ECO:0000313" key="3">
    <source>
        <dbReference type="EMBL" id="SMQ52321.1"/>
    </source>
</evidence>
<dbReference type="InterPro" id="IPR050560">
    <property type="entry name" value="MYB_TF"/>
</dbReference>
<proteinExistence type="predicted"/>
<keyword evidence="4" id="KW-1185">Reference proteome</keyword>
<dbReference type="PROSITE" id="PS50090">
    <property type="entry name" value="MYB_LIKE"/>
    <property type="match status" value="2"/>
</dbReference>
<dbReference type="Proteomes" id="UP000215127">
    <property type="component" value="Chromosome 7"/>
</dbReference>
<feature type="region of interest" description="Disordered" evidence="1">
    <location>
        <begin position="93"/>
        <end position="122"/>
    </location>
</feature>
<accession>A0A1X7RYP7</accession>
<reference evidence="3 4" key="1">
    <citation type="submission" date="2016-06" db="EMBL/GenBank/DDBJ databases">
        <authorList>
            <person name="Kjaerup R.B."/>
            <person name="Dalgaard T.S."/>
            <person name="Juul-Madsen H.R."/>
        </authorList>
    </citation>
    <scope>NUCLEOTIDE SEQUENCE [LARGE SCALE GENOMIC DNA]</scope>
</reference>
<feature type="domain" description="Myb-like" evidence="2">
    <location>
        <begin position="45"/>
        <end position="94"/>
    </location>
</feature>
<evidence type="ECO:0000259" key="2">
    <source>
        <dbReference type="PROSITE" id="PS50090"/>
    </source>
</evidence>
<dbReference type="AlphaFoldDB" id="A0A1X7RYP7"/>
<dbReference type="Gene3D" id="1.10.10.60">
    <property type="entry name" value="Homeodomain-like"/>
    <property type="match status" value="1"/>
</dbReference>
<dbReference type="SMART" id="SM00717">
    <property type="entry name" value="SANT"/>
    <property type="match status" value="3"/>
</dbReference>
<sequence length="399" mass="45600">MHGDLGTSKMWPRVWSATFTIRSRAISNTAYSTFEQVRSFHNTSRFAARAGPWTPEEDSKLLRLKESGRPWADIVSEMPLRTFQALESRYHIISPRGPGGTRVHGSPRSRAPRGGQRRTPQEDDLLLKLRERGQDWLTVQLSFPHRSRQALVLRYFKIGPRTPAGRLAHQRRLTAEDRNLICQLRTEKVPWKEIGASYFPRFSLSTLQAAHWGESPGLTRKGPWTAAEQELLLGLRAQRPHWKAISARLQRSVQGSREKHRALVQGTRGPALQRHDAFLPEDNAAITTLQRQDYSRRDIVKNFPSRTRVSIQFRLFLARRWLGLTKAQRPSRSLLNSQEIMEIVSLRKSGSDWVALQARFPHLSIAQLKSIYNVERTYRSFAASVEAVEARNSASSSGE</sequence>
<evidence type="ECO:0000256" key="1">
    <source>
        <dbReference type="SAM" id="MobiDB-lite"/>
    </source>
</evidence>
<dbReference type="InterPro" id="IPR001005">
    <property type="entry name" value="SANT/Myb"/>
</dbReference>
<dbReference type="GO" id="GO:0005634">
    <property type="term" value="C:nucleus"/>
    <property type="evidence" value="ECO:0007669"/>
    <property type="project" value="TreeGrafter"/>
</dbReference>
<dbReference type="PANTHER" id="PTHR45614">
    <property type="entry name" value="MYB PROTEIN-RELATED"/>
    <property type="match status" value="1"/>
</dbReference>
<dbReference type="CDD" id="cd00167">
    <property type="entry name" value="SANT"/>
    <property type="match status" value="1"/>
</dbReference>
<dbReference type="SUPFAM" id="SSF46689">
    <property type="entry name" value="Homeodomain-like"/>
    <property type="match status" value="1"/>
</dbReference>
<evidence type="ECO:0000313" key="4">
    <source>
        <dbReference type="Proteomes" id="UP000215127"/>
    </source>
</evidence>
<protein>
    <recommendedName>
        <fullName evidence="2">Myb-like domain-containing protein</fullName>
    </recommendedName>
</protein>
<feature type="domain" description="Myb-like" evidence="2">
    <location>
        <begin position="220"/>
        <end position="264"/>
    </location>
</feature>
<dbReference type="GO" id="GO:0000981">
    <property type="term" value="F:DNA-binding transcription factor activity, RNA polymerase II-specific"/>
    <property type="evidence" value="ECO:0007669"/>
    <property type="project" value="TreeGrafter"/>
</dbReference>
<name>A0A1X7RYP7_ZYMT9</name>